<dbReference type="InterPro" id="IPR002524">
    <property type="entry name" value="Cation_efflux"/>
</dbReference>
<dbReference type="GO" id="GO:0005385">
    <property type="term" value="F:zinc ion transmembrane transporter activity"/>
    <property type="evidence" value="ECO:0007669"/>
    <property type="project" value="TreeGrafter"/>
</dbReference>
<keyword evidence="5" id="KW-0862">Zinc</keyword>
<dbReference type="GO" id="GO:0005886">
    <property type="term" value="C:plasma membrane"/>
    <property type="evidence" value="ECO:0007669"/>
    <property type="project" value="TreeGrafter"/>
</dbReference>
<reference evidence="12 13" key="1">
    <citation type="submission" date="2019-12" db="EMBL/GenBank/DDBJ databases">
        <authorList>
            <person name="Kim Y.S."/>
        </authorList>
    </citation>
    <scope>NUCLEOTIDE SEQUENCE [LARGE SCALE GENOMIC DNA]</scope>
    <source>
        <strain evidence="12 13">GA093</strain>
    </source>
</reference>
<evidence type="ECO:0000256" key="4">
    <source>
        <dbReference type="ARBA" id="ARBA00022692"/>
    </source>
</evidence>
<keyword evidence="4 9" id="KW-0812">Transmembrane</keyword>
<dbReference type="SUPFAM" id="SSF161111">
    <property type="entry name" value="Cation efflux protein transmembrane domain-like"/>
    <property type="match status" value="1"/>
</dbReference>
<evidence type="ECO:0000256" key="6">
    <source>
        <dbReference type="ARBA" id="ARBA00022989"/>
    </source>
</evidence>
<keyword evidence="6 9" id="KW-1133">Transmembrane helix</keyword>
<comment type="subcellular location">
    <subcellularLocation>
        <location evidence="1">Membrane</location>
        <topology evidence="1">Multi-pass membrane protein</topology>
    </subcellularLocation>
</comment>
<evidence type="ECO:0000313" key="13">
    <source>
        <dbReference type="Proteomes" id="UP000471501"/>
    </source>
</evidence>
<dbReference type="EMBL" id="WSTB01000002">
    <property type="protein sequence ID" value="MWB93790.1"/>
    <property type="molecule type" value="Genomic_DNA"/>
</dbReference>
<dbReference type="PANTHER" id="PTHR11562:SF17">
    <property type="entry name" value="RE54080P-RELATED"/>
    <property type="match status" value="1"/>
</dbReference>
<dbReference type="InterPro" id="IPR050681">
    <property type="entry name" value="CDF/SLC30A"/>
</dbReference>
<gene>
    <name evidence="12" type="ORF">GON26_05420</name>
</gene>
<feature type="transmembrane region" description="Helical" evidence="9">
    <location>
        <begin position="118"/>
        <end position="141"/>
    </location>
</feature>
<dbReference type="SUPFAM" id="SSF160240">
    <property type="entry name" value="Cation efflux protein cytoplasmic domain-like"/>
    <property type="match status" value="1"/>
</dbReference>
<proteinExistence type="inferred from homology"/>
<evidence type="ECO:0000313" key="12">
    <source>
        <dbReference type="EMBL" id="MWB93790.1"/>
    </source>
</evidence>
<dbReference type="Pfam" id="PF16916">
    <property type="entry name" value="ZT_dimer"/>
    <property type="match status" value="1"/>
</dbReference>
<name>A0A6I4NGV6_9FLAO</name>
<evidence type="ECO:0000256" key="3">
    <source>
        <dbReference type="ARBA" id="ARBA00022448"/>
    </source>
</evidence>
<keyword evidence="3" id="KW-0813">Transport</keyword>
<evidence type="ECO:0000256" key="1">
    <source>
        <dbReference type="ARBA" id="ARBA00004141"/>
    </source>
</evidence>
<keyword evidence="13" id="KW-1185">Reference proteome</keyword>
<evidence type="ECO:0000256" key="8">
    <source>
        <dbReference type="ARBA" id="ARBA00023136"/>
    </source>
</evidence>
<organism evidence="12 13">
    <name type="scientific">Flavobacterium hydrocarbonoxydans</name>
    <dbReference type="NCBI Taxonomy" id="2683249"/>
    <lineage>
        <taxon>Bacteria</taxon>
        <taxon>Pseudomonadati</taxon>
        <taxon>Bacteroidota</taxon>
        <taxon>Flavobacteriia</taxon>
        <taxon>Flavobacteriales</taxon>
        <taxon>Flavobacteriaceae</taxon>
        <taxon>Flavobacterium</taxon>
    </lineage>
</organism>
<protein>
    <submittedName>
        <fullName evidence="12">Cation diffusion facilitator family transporter</fullName>
    </submittedName>
</protein>
<evidence type="ECO:0000259" key="10">
    <source>
        <dbReference type="Pfam" id="PF01545"/>
    </source>
</evidence>
<dbReference type="NCBIfam" id="TIGR01297">
    <property type="entry name" value="CDF"/>
    <property type="match status" value="1"/>
</dbReference>
<keyword evidence="5" id="KW-0864">Zinc transport</keyword>
<dbReference type="AlphaFoldDB" id="A0A6I4NGV6"/>
<comment type="similarity">
    <text evidence="2">Belongs to the cation diffusion facilitator (CDF) transporter (TC 2.A.4) family. SLC30A subfamily.</text>
</comment>
<evidence type="ECO:0000256" key="9">
    <source>
        <dbReference type="SAM" id="Phobius"/>
    </source>
</evidence>
<evidence type="ECO:0000259" key="11">
    <source>
        <dbReference type="Pfam" id="PF16916"/>
    </source>
</evidence>
<dbReference type="PANTHER" id="PTHR11562">
    <property type="entry name" value="CATION EFFLUX PROTEIN/ ZINC TRANSPORTER"/>
    <property type="match status" value="1"/>
</dbReference>
<feature type="transmembrane region" description="Helical" evidence="9">
    <location>
        <begin position="153"/>
        <end position="174"/>
    </location>
</feature>
<keyword evidence="7" id="KW-0406">Ion transport</keyword>
<dbReference type="InterPro" id="IPR036837">
    <property type="entry name" value="Cation_efflux_CTD_sf"/>
</dbReference>
<dbReference type="InterPro" id="IPR027469">
    <property type="entry name" value="Cation_efflux_TMD_sf"/>
</dbReference>
<comment type="caution">
    <text evidence="12">The sequence shown here is derived from an EMBL/GenBank/DDBJ whole genome shotgun (WGS) entry which is preliminary data.</text>
</comment>
<evidence type="ECO:0000256" key="2">
    <source>
        <dbReference type="ARBA" id="ARBA00008873"/>
    </source>
</evidence>
<dbReference type="RefSeq" id="WP_160373709.1">
    <property type="nucleotide sequence ID" value="NZ_WSTB01000002.1"/>
</dbReference>
<evidence type="ECO:0000256" key="7">
    <source>
        <dbReference type="ARBA" id="ARBA00023065"/>
    </source>
</evidence>
<evidence type="ECO:0000256" key="5">
    <source>
        <dbReference type="ARBA" id="ARBA00022906"/>
    </source>
</evidence>
<feature type="transmembrane region" description="Helical" evidence="9">
    <location>
        <begin position="20"/>
        <end position="44"/>
    </location>
</feature>
<accession>A0A6I4NGV6</accession>
<feature type="transmembrane region" description="Helical" evidence="9">
    <location>
        <begin position="180"/>
        <end position="203"/>
    </location>
</feature>
<dbReference type="InterPro" id="IPR027470">
    <property type="entry name" value="Cation_efflux_CTD"/>
</dbReference>
<keyword evidence="8 9" id="KW-0472">Membrane</keyword>
<dbReference type="InterPro" id="IPR058533">
    <property type="entry name" value="Cation_efflux_TM"/>
</dbReference>
<feature type="domain" description="Cation efflux protein transmembrane" evidence="10">
    <location>
        <begin position="22"/>
        <end position="211"/>
    </location>
</feature>
<dbReference type="Gene3D" id="1.20.1510.10">
    <property type="entry name" value="Cation efflux protein transmembrane domain"/>
    <property type="match status" value="1"/>
</dbReference>
<feature type="domain" description="Cation efflux protein cytoplasmic" evidence="11">
    <location>
        <begin position="215"/>
        <end position="291"/>
    </location>
</feature>
<feature type="transmembrane region" description="Helical" evidence="9">
    <location>
        <begin position="87"/>
        <end position="106"/>
    </location>
</feature>
<dbReference type="Pfam" id="PF01545">
    <property type="entry name" value="Cation_efflux"/>
    <property type="match status" value="1"/>
</dbReference>
<sequence>MGHNHNHHHGHSHEVTGKNLSISIVLNIGITVAQIIGGFISGSLSLLSDALHNFSDVISLILSYVAHQLAKKKPSSASTFGYKRAEIIAAFINAATLIIVAVFLVYEAVVRFSEPVIIASNLVIWLSVLGILFNGFSAIIIKKDADHNLNMRSAYLHLFTDMMASVAVLLGGILMKYFQWFWVDSIITFGIAIYLIFMSLDVLKSSTKMLMLFTPEDLNIEEIAKKIHEVTGNHRLYHIHVWHLNDNELHFEAHLDCKENISISEFNSLVAEIEEVLFHEFKINHCTIQPDFGKNCSKDFILQDE</sequence>
<dbReference type="Proteomes" id="UP000471501">
    <property type="component" value="Unassembled WGS sequence"/>
</dbReference>